<keyword evidence="11" id="KW-0966">Cell projection</keyword>
<dbReference type="GO" id="GO:0006935">
    <property type="term" value="P:chemotaxis"/>
    <property type="evidence" value="ECO:0007669"/>
    <property type="project" value="UniProtKB-KW"/>
</dbReference>
<evidence type="ECO:0000256" key="2">
    <source>
        <dbReference type="ARBA" id="ARBA00004162"/>
    </source>
</evidence>
<keyword evidence="8 10" id="KW-1133">Transmembrane helix</keyword>
<accession>A0AAU7VQ78</accession>
<reference evidence="11" key="1">
    <citation type="journal article" date="2013" name="Extremophiles">
        <title>Proteinivorax tanatarense gen. nov., sp. nov., an anaerobic, haloalkaliphilic, proteolytic bacterium isolated from a decaying algal bloom, and proposal of Proteinivoraceae fam. nov.</title>
        <authorList>
            <person name="Kevbrin V."/>
            <person name="Boltyanskaya Y."/>
            <person name="Zhilina T."/>
            <person name="Kolganova T."/>
            <person name="Lavrentjeva E."/>
            <person name="Kuznetsov B."/>
        </authorList>
    </citation>
    <scope>NUCLEOTIDE SEQUENCE</scope>
    <source>
        <strain evidence="11">Z-910T</strain>
    </source>
</reference>
<dbReference type="PANTHER" id="PTHR35091">
    <property type="entry name" value="FLAGELLAR PROTEIN FLIL"/>
    <property type="match status" value="1"/>
</dbReference>
<dbReference type="RefSeq" id="WP_350344960.1">
    <property type="nucleotide sequence ID" value="NZ_CP158367.1"/>
</dbReference>
<dbReference type="Pfam" id="PF03748">
    <property type="entry name" value="FliL"/>
    <property type="match status" value="1"/>
</dbReference>
<keyword evidence="9 10" id="KW-0472">Membrane</keyword>
<reference evidence="11" key="2">
    <citation type="submission" date="2024-06" db="EMBL/GenBank/DDBJ databases">
        <authorList>
            <person name="Petrova K.O."/>
            <person name="Toshchakov S.V."/>
            <person name="Boltjanskaja Y.V."/>
            <person name="Kevbrin V."/>
        </authorList>
    </citation>
    <scope>NUCLEOTIDE SEQUENCE</scope>
    <source>
        <strain evidence="11">Z-910T</strain>
    </source>
</reference>
<evidence type="ECO:0000256" key="9">
    <source>
        <dbReference type="ARBA" id="ARBA00023136"/>
    </source>
</evidence>
<evidence type="ECO:0000256" key="1">
    <source>
        <dbReference type="ARBA" id="ARBA00002254"/>
    </source>
</evidence>
<dbReference type="PANTHER" id="PTHR35091:SF2">
    <property type="entry name" value="FLAGELLAR PROTEIN FLIL"/>
    <property type="match status" value="1"/>
</dbReference>
<evidence type="ECO:0000313" key="11">
    <source>
        <dbReference type="EMBL" id="XBX76226.1"/>
    </source>
</evidence>
<name>A0AAU7VQ78_9FIRM</name>
<sequence length="145" mass="16579">MEKENTLISVSFLVIVGLILIILAASIAYIVARWQIAPPEPADSDGGEVTGQLVDLGEFITDLADSNRVVRTEMYIEIEEEYIEEIDRHNVQIRDKINTIIRSHKTEDLKSDEWEQKLKEDISEGVEHFITGEVVNIYFKSFIVQ</sequence>
<protein>
    <recommendedName>
        <fullName evidence="10">Flagellar protein FliL</fullName>
    </recommendedName>
</protein>
<dbReference type="InterPro" id="IPR005503">
    <property type="entry name" value="FliL"/>
</dbReference>
<evidence type="ECO:0000256" key="5">
    <source>
        <dbReference type="ARBA" id="ARBA00022500"/>
    </source>
</evidence>
<evidence type="ECO:0000256" key="6">
    <source>
        <dbReference type="ARBA" id="ARBA00022692"/>
    </source>
</evidence>
<keyword evidence="7 10" id="KW-0283">Flagellar rotation</keyword>
<comment type="subcellular location">
    <subcellularLocation>
        <location evidence="2">Cell membrane</location>
        <topology evidence="2">Single-pass membrane protein</topology>
    </subcellularLocation>
</comment>
<keyword evidence="4 10" id="KW-1003">Cell membrane</keyword>
<comment type="similarity">
    <text evidence="3 10">Belongs to the FliL family.</text>
</comment>
<keyword evidence="11" id="KW-0969">Cilium</keyword>
<proteinExistence type="inferred from homology"/>
<evidence type="ECO:0000256" key="8">
    <source>
        <dbReference type="ARBA" id="ARBA00022989"/>
    </source>
</evidence>
<dbReference type="GO" id="GO:0005886">
    <property type="term" value="C:plasma membrane"/>
    <property type="evidence" value="ECO:0007669"/>
    <property type="project" value="UniProtKB-SubCell"/>
</dbReference>
<evidence type="ECO:0000256" key="10">
    <source>
        <dbReference type="RuleBase" id="RU364125"/>
    </source>
</evidence>
<evidence type="ECO:0000256" key="7">
    <source>
        <dbReference type="ARBA" id="ARBA00022779"/>
    </source>
</evidence>
<dbReference type="GO" id="GO:0071978">
    <property type="term" value="P:bacterial-type flagellum-dependent swarming motility"/>
    <property type="evidence" value="ECO:0007669"/>
    <property type="project" value="TreeGrafter"/>
</dbReference>
<dbReference type="AlphaFoldDB" id="A0AAU7VQ78"/>
<feature type="transmembrane region" description="Helical" evidence="10">
    <location>
        <begin position="6"/>
        <end position="31"/>
    </location>
</feature>
<dbReference type="EMBL" id="CP158367">
    <property type="protein sequence ID" value="XBX76226.1"/>
    <property type="molecule type" value="Genomic_DNA"/>
</dbReference>
<keyword evidence="5 10" id="KW-0145">Chemotaxis</keyword>
<dbReference type="GO" id="GO:0009425">
    <property type="term" value="C:bacterial-type flagellum basal body"/>
    <property type="evidence" value="ECO:0007669"/>
    <property type="project" value="InterPro"/>
</dbReference>
<comment type="function">
    <text evidence="1 10">Controls the rotational direction of flagella during chemotaxis.</text>
</comment>
<keyword evidence="6 10" id="KW-0812">Transmembrane</keyword>
<keyword evidence="11" id="KW-0282">Flagellum</keyword>
<gene>
    <name evidence="11" type="ORF">PRVXT_001407</name>
</gene>
<evidence type="ECO:0000256" key="3">
    <source>
        <dbReference type="ARBA" id="ARBA00008281"/>
    </source>
</evidence>
<organism evidence="11">
    <name type="scientific">Proteinivorax tanatarense</name>
    <dbReference type="NCBI Taxonomy" id="1260629"/>
    <lineage>
        <taxon>Bacteria</taxon>
        <taxon>Bacillati</taxon>
        <taxon>Bacillota</taxon>
        <taxon>Clostridia</taxon>
        <taxon>Eubacteriales</taxon>
        <taxon>Proteinivoracaceae</taxon>
        <taxon>Proteinivorax</taxon>
    </lineage>
</organism>
<evidence type="ECO:0000256" key="4">
    <source>
        <dbReference type="ARBA" id="ARBA00022475"/>
    </source>
</evidence>